<keyword evidence="4 10" id="KW-0808">Transferase</keyword>
<feature type="transmembrane region" description="Helical" evidence="8">
    <location>
        <begin position="60"/>
        <end position="78"/>
    </location>
</feature>
<keyword evidence="11" id="KW-1185">Reference proteome</keyword>
<gene>
    <name evidence="10" type="ORF">Y10_21060</name>
</gene>
<feature type="transmembrane region" description="Helical" evidence="8">
    <location>
        <begin position="184"/>
        <end position="203"/>
    </location>
</feature>
<dbReference type="EMBL" id="BRVO01000002">
    <property type="protein sequence ID" value="GLB49738.1"/>
    <property type="molecule type" value="Genomic_DNA"/>
</dbReference>
<feature type="transmembrane region" description="Helical" evidence="8">
    <location>
        <begin position="153"/>
        <end position="172"/>
    </location>
</feature>
<evidence type="ECO:0000256" key="1">
    <source>
        <dbReference type="ARBA" id="ARBA00004651"/>
    </source>
</evidence>
<comment type="subcellular location">
    <subcellularLocation>
        <location evidence="1">Cell membrane</location>
        <topology evidence="1">Multi-pass membrane protein</topology>
    </subcellularLocation>
</comment>
<feature type="transmembrane region" description="Helical" evidence="8">
    <location>
        <begin position="90"/>
        <end position="108"/>
    </location>
</feature>
<feature type="transmembrane region" description="Helical" evidence="8">
    <location>
        <begin position="288"/>
        <end position="306"/>
    </location>
</feature>
<protein>
    <submittedName>
        <fullName evidence="10">Glycosyl transferase</fullName>
    </submittedName>
</protein>
<evidence type="ECO:0000256" key="4">
    <source>
        <dbReference type="ARBA" id="ARBA00022679"/>
    </source>
</evidence>
<dbReference type="Proteomes" id="UP001143543">
    <property type="component" value="Unassembled WGS sequence"/>
</dbReference>
<dbReference type="InterPro" id="IPR038731">
    <property type="entry name" value="RgtA/B/C-like"/>
</dbReference>
<evidence type="ECO:0000313" key="11">
    <source>
        <dbReference type="Proteomes" id="UP001143543"/>
    </source>
</evidence>
<name>A0ABQ5MJZ3_9FLAO</name>
<feature type="transmembrane region" description="Helical" evidence="8">
    <location>
        <begin position="115"/>
        <end position="133"/>
    </location>
</feature>
<dbReference type="InterPro" id="IPR050297">
    <property type="entry name" value="LipidA_mod_glycosyltrf_83"/>
</dbReference>
<evidence type="ECO:0000256" key="7">
    <source>
        <dbReference type="ARBA" id="ARBA00023136"/>
    </source>
</evidence>
<evidence type="ECO:0000313" key="10">
    <source>
        <dbReference type="EMBL" id="GLB49738.1"/>
    </source>
</evidence>
<evidence type="ECO:0000256" key="2">
    <source>
        <dbReference type="ARBA" id="ARBA00022475"/>
    </source>
</evidence>
<reference evidence="10" key="1">
    <citation type="submission" date="2022-07" db="EMBL/GenBank/DDBJ databases">
        <title>Taxonomy of Novel Oxalotrophic and Methylotrophic Bacteria.</title>
        <authorList>
            <person name="Sahin N."/>
            <person name="Tani A."/>
        </authorList>
    </citation>
    <scope>NUCLEOTIDE SEQUENCE</scope>
    <source>
        <strain evidence="10">Y10</strain>
    </source>
</reference>
<dbReference type="PANTHER" id="PTHR33908:SF3">
    <property type="entry name" value="UNDECAPRENYL PHOSPHATE-ALPHA-4-AMINO-4-DEOXY-L-ARABINOSE ARABINOSYL TRANSFERASE"/>
    <property type="match status" value="1"/>
</dbReference>
<evidence type="ECO:0000256" key="6">
    <source>
        <dbReference type="ARBA" id="ARBA00022989"/>
    </source>
</evidence>
<feature type="transmembrane region" description="Helical" evidence="8">
    <location>
        <begin position="232"/>
        <end position="252"/>
    </location>
</feature>
<keyword evidence="7 8" id="KW-0472">Membrane</keyword>
<evidence type="ECO:0000256" key="8">
    <source>
        <dbReference type="SAM" id="Phobius"/>
    </source>
</evidence>
<accession>A0ABQ5MJZ3</accession>
<feature type="transmembrane region" description="Helical" evidence="8">
    <location>
        <begin position="343"/>
        <end position="363"/>
    </location>
</feature>
<dbReference type="Pfam" id="PF13231">
    <property type="entry name" value="PMT_2"/>
    <property type="match status" value="1"/>
</dbReference>
<evidence type="ECO:0000259" key="9">
    <source>
        <dbReference type="Pfam" id="PF13231"/>
    </source>
</evidence>
<feature type="domain" description="Glycosyltransferase RgtA/B/C/D-like" evidence="9">
    <location>
        <begin position="39"/>
        <end position="192"/>
    </location>
</feature>
<dbReference type="GO" id="GO:0016740">
    <property type="term" value="F:transferase activity"/>
    <property type="evidence" value="ECO:0007669"/>
    <property type="project" value="UniProtKB-KW"/>
</dbReference>
<feature type="transmembrane region" description="Helical" evidence="8">
    <location>
        <begin position="375"/>
        <end position="395"/>
    </location>
</feature>
<evidence type="ECO:0000256" key="5">
    <source>
        <dbReference type="ARBA" id="ARBA00022692"/>
    </source>
</evidence>
<keyword evidence="6 8" id="KW-1133">Transmembrane helix</keyword>
<evidence type="ECO:0000256" key="3">
    <source>
        <dbReference type="ARBA" id="ARBA00022676"/>
    </source>
</evidence>
<comment type="caution">
    <text evidence="10">The sequence shown here is derived from an EMBL/GenBank/DDBJ whole genome shotgun (WGS) entry which is preliminary data.</text>
</comment>
<sequence length="523" mass="61300">MGAWGVAETSEARYAEISREMLLSNNYLYPKLLGVYHFHKPPVTYYLTVLGYQIFGINEFGARFFLQLAVVIQLLLVYKIVDLLYKNRKLALYAAICYFTIPIVLMAGRNLTTDIYLTTFIIAGVFHWLSYIHHKGNYHLYLYYLFMGISFETKGPVGLLFLLSFVIIYRTVLKERFKITMHHVLGFILFIVVGGLWYFLLIYNKPEVLDYFIIKQTVSRIASKSFHRDQPFWFYLPILLGVLFPYVISFFASGKKLWKINNRVDKVLLWNTVIIIVIFSSIVTKRIFYILPAFWMIAILIVRLLSFTSDRVIKAMKIAYISLILIYAMACVVLYFYKVETITIPLTQLVLVLIALILFLIVYFKFFKSVRKPGVVYGMGLFFFSMVLVSGTFFMKNNRDALNSFKPIVAFIEQQPADSDKKIFAFDFLINSIPFYTNSEFYTVNYLHDTVVREIEFQANDKYKNHLINVYLKSEADRFKELLDSGANYVLVKKKYGVYPPFNFIKEKLPHTKDFGKWVLYYN</sequence>
<organism evidence="10 11">
    <name type="scientific">Neptunitalea lumnitzerae</name>
    <dbReference type="NCBI Taxonomy" id="2965509"/>
    <lineage>
        <taxon>Bacteria</taxon>
        <taxon>Pseudomonadati</taxon>
        <taxon>Bacteroidota</taxon>
        <taxon>Flavobacteriia</taxon>
        <taxon>Flavobacteriales</taxon>
        <taxon>Flavobacteriaceae</taxon>
        <taxon>Neptunitalea</taxon>
    </lineage>
</organism>
<keyword evidence="5 8" id="KW-0812">Transmembrane</keyword>
<keyword evidence="2" id="KW-1003">Cell membrane</keyword>
<keyword evidence="3" id="KW-0328">Glycosyltransferase</keyword>
<dbReference type="PANTHER" id="PTHR33908">
    <property type="entry name" value="MANNOSYLTRANSFERASE YKCB-RELATED"/>
    <property type="match status" value="1"/>
</dbReference>
<proteinExistence type="predicted"/>
<feature type="transmembrane region" description="Helical" evidence="8">
    <location>
        <begin position="264"/>
        <end position="282"/>
    </location>
</feature>
<feature type="transmembrane region" description="Helical" evidence="8">
    <location>
        <begin position="318"/>
        <end position="337"/>
    </location>
</feature>